<comment type="caution">
    <text evidence="2">The sequence shown here is derived from an EMBL/GenBank/DDBJ whole genome shotgun (WGS) entry which is preliminary data.</text>
</comment>
<keyword evidence="3" id="KW-1185">Reference proteome</keyword>
<gene>
    <name evidence="2" type="ORF">B0H17DRAFT_1144096</name>
</gene>
<reference evidence="2" key="1">
    <citation type="submission" date="2023-03" db="EMBL/GenBank/DDBJ databases">
        <title>Massive genome expansion in bonnet fungi (Mycena s.s.) driven by repeated elements and novel gene families across ecological guilds.</title>
        <authorList>
            <consortium name="Lawrence Berkeley National Laboratory"/>
            <person name="Harder C.B."/>
            <person name="Miyauchi S."/>
            <person name="Viragh M."/>
            <person name="Kuo A."/>
            <person name="Thoen E."/>
            <person name="Andreopoulos B."/>
            <person name="Lu D."/>
            <person name="Skrede I."/>
            <person name="Drula E."/>
            <person name="Henrissat B."/>
            <person name="Morin E."/>
            <person name="Kohler A."/>
            <person name="Barry K."/>
            <person name="LaButti K."/>
            <person name="Morin E."/>
            <person name="Salamov A."/>
            <person name="Lipzen A."/>
            <person name="Mereny Z."/>
            <person name="Hegedus B."/>
            <person name="Baldrian P."/>
            <person name="Stursova M."/>
            <person name="Weitz H."/>
            <person name="Taylor A."/>
            <person name="Grigoriev I.V."/>
            <person name="Nagy L.G."/>
            <person name="Martin F."/>
            <person name="Kauserud H."/>
        </authorList>
    </citation>
    <scope>NUCLEOTIDE SEQUENCE</scope>
    <source>
        <strain evidence="2">CBHHK067</strain>
    </source>
</reference>
<sequence length="486" mass="53797">MVKVLPVARNHIMIQEIWEHIIGMLRGCTDALRACALVCRAFRFPAQSQLFQEISLARFKSVNAHIAASCWLACYLRRSPHLIPLIRRLLVQFHPRTLEQISPFALPQLRTIQFFPAHFTVLKSAIPPSWIESALDIIALPSLTEVVLNVLTFHDIDDMERLLRALGPNVKTLSIRFCGISDAVVPVSAPVPPRFRPQITDLAVVGSNRQSSSSVVGWLNSRRCPLNITQLTSIDITCSFCPDFAPILRASQSTITQLKCGDLISDAPTPGDLHDGLDLAMFPALVFLQAAPISTRGLAMLTRKLTEISPLNHIETLKLALHDLEGPLWLTAVEERLTSFDASASALLPALENVTVILCCVKPEAEDHWYPGPTAAGKCELVADLLSSLRAGRSFHVAPSAAATHIKLLPFFPPQSAHSALIATSLHSNFHRQEFFFLAITPLSVPTFVFPLLFMFPESLTYSHSRLLVPRANVYLLFSCRYLSLN</sequence>
<dbReference type="Proteomes" id="UP001221757">
    <property type="component" value="Unassembled WGS sequence"/>
</dbReference>
<dbReference type="AlphaFoldDB" id="A0AAD7CTU7"/>
<proteinExistence type="predicted"/>
<evidence type="ECO:0000256" key="1">
    <source>
        <dbReference type="SAM" id="Phobius"/>
    </source>
</evidence>
<protein>
    <recommendedName>
        <fullName evidence="4">F-box domain-containing protein</fullName>
    </recommendedName>
</protein>
<feature type="transmembrane region" description="Helical" evidence="1">
    <location>
        <begin position="435"/>
        <end position="456"/>
    </location>
</feature>
<evidence type="ECO:0008006" key="4">
    <source>
        <dbReference type="Google" id="ProtNLM"/>
    </source>
</evidence>
<keyword evidence="1" id="KW-1133">Transmembrane helix</keyword>
<evidence type="ECO:0000313" key="2">
    <source>
        <dbReference type="EMBL" id="KAJ7663452.1"/>
    </source>
</evidence>
<keyword evidence="1" id="KW-0812">Transmembrane</keyword>
<organism evidence="2 3">
    <name type="scientific">Mycena rosella</name>
    <name type="common">Pink bonnet</name>
    <name type="synonym">Agaricus rosellus</name>
    <dbReference type="NCBI Taxonomy" id="1033263"/>
    <lineage>
        <taxon>Eukaryota</taxon>
        <taxon>Fungi</taxon>
        <taxon>Dikarya</taxon>
        <taxon>Basidiomycota</taxon>
        <taxon>Agaricomycotina</taxon>
        <taxon>Agaricomycetes</taxon>
        <taxon>Agaricomycetidae</taxon>
        <taxon>Agaricales</taxon>
        <taxon>Marasmiineae</taxon>
        <taxon>Mycenaceae</taxon>
        <taxon>Mycena</taxon>
    </lineage>
</organism>
<accession>A0AAD7CTU7</accession>
<name>A0AAD7CTU7_MYCRO</name>
<keyword evidence="1" id="KW-0472">Membrane</keyword>
<evidence type="ECO:0000313" key="3">
    <source>
        <dbReference type="Proteomes" id="UP001221757"/>
    </source>
</evidence>
<dbReference type="EMBL" id="JARKIE010000234">
    <property type="protein sequence ID" value="KAJ7663452.1"/>
    <property type="molecule type" value="Genomic_DNA"/>
</dbReference>